<keyword evidence="2 4" id="KW-0238">DNA-binding</keyword>
<dbReference type="SUPFAM" id="SSF46689">
    <property type="entry name" value="Homeodomain-like"/>
    <property type="match status" value="1"/>
</dbReference>
<evidence type="ECO:0000313" key="7">
    <source>
        <dbReference type="Proteomes" id="UP000655523"/>
    </source>
</evidence>
<evidence type="ECO:0000256" key="4">
    <source>
        <dbReference type="PROSITE-ProRule" id="PRU00335"/>
    </source>
</evidence>
<feature type="domain" description="HTH tetR-type" evidence="5">
    <location>
        <begin position="27"/>
        <end position="87"/>
    </location>
</feature>
<proteinExistence type="predicted"/>
<dbReference type="EMBL" id="WOEZ01000307">
    <property type="protein sequence ID" value="NPT62257.1"/>
    <property type="molecule type" value="Genomic_DNA"/>
</dbReference>
<evidence type="ECO:0000256" key="2">
    <source>
        <dbReference type="ARBA" id="ARBA00023125"/>
    </source>
</evidence>
<evidence type="ECO:0000256" key="1">
    <source>
        <dbReference type="ARBA" id="ARBA00023015"/>
    </source>
</evidence>
<protein>
    <submittedName>
        <fullName evidence="6">TetR family transcriptional regulator</fullName>
    </submittedName>
</protein>
<evidence type="ECO:0000259" key="5">
    <source>
        <dbReference type="PROSITE" id="PS50977"/>
    </source>
</evidence>
<feature type="DNA-binding region" description="H-T-H motif" evidence="4">
    <location>
        <begin position="50"/>
        <end position="69"/>
    </location>
</feature>
<keyword evidence="7" id="KW-1185">Reference proteome</keyword>
<dbReference type="Gene3D" id="1.10.357.10">
    <property type="entry name" value="Tetracycline Repressor, domain 2"/>
    <property type="match status" value="1"/>
</dbReference>
<dbReference type="AlphaFoldDB" id="A0A972P0F4"/>
<sequence length="217" mass="24533">MKKLTLSSTAIFDPQTATSVRQRGNRESRVPEIIDVSVNVLIAVGYAGYTINRVANDAGIRLSTLQHYFSTREALLRATIEEIAKRYFERFRRFVENRNRSPQARLESIIDDPFADFVKPGLSAGIVESWGLALHESFARDVVVEAQKQFTRLFAQLVGEINPDLSMEERELRGALIVSSCQGLVIFLRWSEDDASRMHAFRRAVKVVWSGLGKADE</sequence>
<keyword evidence="1" id="KW-0805">Transcription regulation</keyword>
<reference evidence="6 7" key="1">
    <citation type="submission" date="2019-11" db="EMBL/GenBank/DDBJ databases">
        <title>Metabolism of dissolved organic matter in forest soils.</title>
        <authorList>
            <person name="Cyle K.T."/>
            <person name="Wilhelm R.C."/>
            <person name="Martinez C.E."/>
        </authorList>
    </citation>
    <scope>NUCLEOTIDE SEQUENCE [LARGE SCALE GENOMIC DNA]</scope>
    <source>
        <strain evidence="6 7">5N</strain>
    </source>
</reference>
<dbReference type="GO" id="GO:0003700">
    <property type="term" value="F:DNA-binding transcription factor activity"/>
    <property type="evidence" value="ECO:0007669"/>
    <property type="project" value="TreeGrafter"/>
</dbReference>
<dbReference type="Proteomes" id="UP000655523">
    <property type="component" value="Unassembled WGS sequence"/>
</dbReference>
<dbReference type="InterPro" id="IPR050109">
    <property type="entry name" value="HTH-type_TetR-like_transc_reg"/>
</dbReference>
<organism evidence="6 7">
    <name type="scientific">Paraburkholderia elongata</name>
    <dbReference type="NCBI Taxonomy" id="2675747"/>
    <lineage>
        <taxon>Bacteria</taxon>
        <taxon>Pseudomonadati</taxon>
        <taxon>Pseudomonadota</taxon>
        <taxon>Betaproteobacteria</taxon>
        <taxon>Burkholderiales</taxon>
        <taxon>Burkholderiaceae</taxon>
        <taxon>Paraburkholderia</taxon>
    </lineage>
</organism>
<dbReference type="InterPro" id="IPR001647">
    <property type="entry name" value="HTH_TetR"/>
</dbReference>
<dbReference type="PANTHER" id="PTHR30055">
    <property type="entry name" value="HTH-TYPE TRANSCRIPTIONAL REGULATOR RUTR"/>
    <property type="match status" value="1"/>
</dbReference>
<dbReference type="InterPro" id="IPR009057">
    <property type="entry name" value="Homeodomain-like_sf"/>
</dbReference>
<evidence type="ECO:0000313" key="6">
    <source>
        <dbReference type="EMBL" id="NPT62257.1"/>
    </source>
</evidence>
<dbReference type="PROSITE" id="PS50977">
    <property type="entry name" value="HTH_TETR_2"/>
    <property type="match status" value="1"/>
</dbReference>
<keyword evidence="3" id="KW-0804">Transcription</keyword>
<name>A0A972P0F4_9BURK</name>
<dbReference type="GO" id="GO:0000976">
    <property type="term" value="F:transcription cis-regulatory region binding"/>
    <property type="evidence" value="ECO:0007669"/>
    <property type="project" value="TreeGrafter"/>
</dbReference>
<dbReference type="Pfam" id="PF00440">
    <property type="entry name" value="TetR_N"/>
    <property type="match status" value="1"/>
</dbReference>
<evidence type="ECO:0000256" key="3">
    <source>
        <dbReference type="ARBA" id="ARBA00023163"/>
    </source>
</evidence>
<gene>
    <name evidence="6" type="ORF">GNZ13_49060</name>
</gene>
<comment type="caution">
    <text evidence="6">The sequence shown here is derived from an EMBL/GenBank/DDBJ whole genome shotgun (WGS) entry which is preliminary data.</text>
</comment>
<accession>A0A972P0F4</accession>
<dbReference type="RefSeq" id="WP_172178653.1">
    <property type="nucleotide sequence ID" value="NZ_WOEZ01000307.1"/>
</dbReference>
<dbReference type="PANTHER" id="PTHR30055:SF234">
    <property type="entry name" value="HTH-TYPE TRANSCRIPTIONAL REGULATOR BETI"/>
    <property type="match status" value="1"/>
</dbReference>